<feature type="domain" description="Activator of Hsp90 ATPase homologue 1/2-like C-terminal" evidence="2">
    <location>
        <begin position="15"/>
        <end position="133"/>
    </location>
</feature>
<reference evidence="4" key="1">
    <citation type="submission" date="2016-04" db="EMBL/GenBank/DDBJ databases">
        <authorList>
            <person name="Chen L."/>
            <person name="Zhuang W."/>
            <person name="Wang G."/>
        </authorList>
    </citation>
    <scope>NUCLEOTIDE SEQUENCE [LARGE SCALE GENOMIC DNA]</scope>
    <source>
        <strain evidence="4">17621</strain>
    </source>
</reference>
<name>A0A1V9EEE5_9BACT</name>
<evidence type="ECO:0000313" key="3">
    <source>
        <dbReference type="EMBL" id="OQP44517.1"/>
    </source>
</evidence>
<keyword evidence="4" id="KW-1185">Reference proteome</keyword>
<gene>
    <name evidence="3" type="ORF">A4H97_09075</name>
</gene>
<dbReference type="InterPro" id="IPR013538">
    <property type="entry name" value="ASHA1/2-like_C"/>
</dbReference>
<proteinExistence type="inferred from homology"/>
<dbReference type="InterPro" id="IPR023393">
    <property type="entry name" value="START-like_dom_sf"/>
</dbReference>
<dbReference type="AlphaFoldDB" id="A0A1V9EEE5"/>
<dbReference type="OrthoDB" id="287565at2"/>
<dbReference type="CDD" id="cd07814">
    <property type="entry name" value="SRPBCC_CalC_Aha1-like"/>
    <property type="match status" value="1"/>
</dbReference>
<dbReference type="Gene3D" id="3.30.530.20">
    <property type="match status" value="1"/>
</dbReference>
<accession>A0A1V9EEE5</accession>
<dbReference type="STRING" id="354355.SAMN05660816_03732"/>
<evidence type="ECO:0000256" key="1">
    <source>
        <dbReference type="ARBA" id="ARBA00006817"/>
    </source>
</evidence>
<dbReference type="Proteomes" id="UP000192610">
    <property type="component" value="Unassembled WGS sequence"/>
</dbReference>
<comment type="caution">
    <text evidence="3">The sequence shown here is derived from an EMBL/GenBank/DDBJ whole genome shotgun (WGS) entry which is preliminary data.</text>
</comment>
<organism evidence="3 4">
    <name type="scientific">Niastella yeongjuensis</name>
    <dbReference type="NCBI Taxonomy" id="354355"/>
    <lineage>
        <taxon>Bacteria</taxon>
        <taxon>Pseudomonadati</taxon>
        <taxon>Bacteroidota</taxon>
        <taxon>Chitinophagia</taxon>
        <taxon>Chitinophagales</taxon>
        <taxon>Chitinophagaceae</taxon>
        <taxon>Niastella</taxon>
    </lineage>
</organism>
<dbReference type="Pfam" id="PF08327">
    <property type="entry name" value="AHSA1"/>
    <property type="match status" value="1"/>
</dbReference>
<dbReference type="RefSeq" id="WP_081202570.1">
    <property type="nucleotide sequence ID" value="NZ_FOCZ01000006.1"/>
</dbReference>
<dbReference type="EMBL" id="LVXG01000034">
    <property type="protein sequence ID" value="OQP44517.1"/>
    <property type="molecule type" value="Genomic_DNA"/>
</dbReference>
<comment type="similarity">
    <text evidence="1">Belongs to the AHA1 family.</text>
</comment>
<dbReference type="SUPFAM" id="SSF55961">
    <property type="entry name" value="Bet v1-like"/>
    <property type="match status" value="1"/>
</dbReference>
<evidence type="ECO:0000313" key="4">
    <source>
        <dbReference type="Proteomes" id="UP000192610"/>
    </source>
</evidence>
<sequence length="162" mass="18746">MHSKNYTTSIEVDQTPAEVFRAITNPRAWWSEGIEGKTEKLNDEFVYNYRDVHRAHMKLTEVVPDKKVVWQVLDNYFNFTQDEHEWKGDTIIFEITSTGNKTLLQFTQIGLTPENECYEVCEKGWGNYIDGSLYKLITTGKGMPNPKEGGFNEALLKEITRS</sequence>
<protein>
    <submittedName>
        <fullName evidence="3">ATPase</fullName>
    </submittedName>
</protein>
<evidence type="ECO:0000259" key="2">
    <source>
        <dbReference type="Pfam" id="PF08327"/>
    </source>
</evidence>